<name>A0A1I6G8W2_9EURY</name>
<dbReference type="EMBL" id="FOYT01000001">
    <property type="protein sequence ID" value="SFR38624.1"/>
    <property type="molecule type" value="Genomic_DNA"/>
</dbReference>
<evidence type="ECO:0000259" key="1">
    <source>
        <dbReference type="PROSITE" id="PS51186"/>
    </source>
</evidence>
<dbReference type="Gene3D" id="3.40.630.30">
    <property type="match status" value="1"/>
</dbReference>
<proteinExistence type="predicted"/>
<dbReference type="SUPFAM" id="SSF55729">
    <property type="entry name" value="Acyl-CoA N-acyltransferases (Nat)"/>
    <property type="match status" value="1"/>
</dbReference>
<evidence type="ECO:0000313" key="3">
    <source>
        <dbReference type="Proteomes" id="UP000198531"/>
    </source>
</evidence>
<organism evidence="2 3">
    <name type="scientific">Halogeometricum rufum</name>
    <dbReference type="NCBI Taxonomy" id="553469"/>
    <lineage>
        <taxon>Archaea</taxon>
        <taxon>Methanobacteriati</taxon>
        <taxon>Methanobacteriota</taxon>
        <taxon>Stenosarchaea group</taxon>
        <taxon>Halobacteria</taxon>
        <taxon>Halobacteriales</taxon>
        <taxon>Haloferacaceae</taxon>
        <taxon>Halogeometricum</taxon>
    </lineage>
</organism>
<dbReference type="PROSITE" id="PS51186">
    <property type="entry name" value="GNAT"/>
    <property type="match status" value="1"/>
</dbReference>
<dbReference type="GO" id="GO:0016747">
    <property type="term" value="F:acyltransferase activity, transferring groups other than amino-acyl groups"/>
    <property type="evidence" value="ECO:0007669"/>
    <property type="project" value="InterPro"/>
</dbReference>
<dbReference type="RefSeq" id="WP_089804721.1">
    <property type="nucleotide sequence ID" value="NZ_FOYT01000001.1"/>
</dbReference>
<dbReference type="InterPro" id="IPR016181">
    <property type="entry name" value="Acyl_CoA_acyltransferase"/>
</dbReference>
<keyword evidence="3" id="KW-1185">Reference proteome</keyword>
<feature type="domain" description="N-acetyltransferase" evidence="1">
    <location>
        <begin position="152"/>
        <end position="305"/>
    </location>
</feature>
<dbReference type="AlphaFoldDB" id="A0A1I6G8W2"/>
<protein>
    <recommendedName>
        <fullName evidence="1">N-acetyltransferase domain-containing protein</fullName>
    </recommendedName>
</protein>
<dbReference type="Proteomes" id="UP000198531">
    <property type="component" value="Unassembled WGS sequence"/>
</dbReference>
<dbReference type="InterPro" id="IPR000182">
    <property type="entry name" value="GNAT_dom"/>
</dbReference>
<sequence length="498" mass="57559">MKILIDTNIFIHREDDDIVPEPLRELEQSLKKKGHTILIHPFSADELRKDSNEERRKRNESRIETYLELSYPPTPSGNDSEFRQRVKKATGNDRVDNMLLYAVFADAVEFLITEDRGIHKKAMDLGIEDRVFTIAEGRDHFQSERPPIRGPAAIQRTTFGELDLSDPIFDSLKKEYDEFVKWANSKSDRPAWVNYTDGGQLGAVLILKPKEIEEIGVDPPLGREKRLKISTLKVGEVQWGSKLGELLISIAIREAIGYEIDQVYLTHYVDHEEDYLVRLIERYGFEHESNRDDGEEIFLKRLTPPPDTTIDPSEIARRYYPSFYDGEEVEKFLIPIQPRYHNKLFTGYSKRQPGLGEFMGEFNSEGNAIHKAYLSHSRITKLSSGDILLFYRSKDHKEITSLGVCEEVLSRTTDSDKIQKFVGKRSVFSEQEIEEMAEKPTTVIRFSWHFDLENPLSLETLIDDDVLSWAPQAIHSIGEEEYKYIKTEGGIDERFALY</sequence>
<evidence type="ECO:0000313" key="2">
    <source>
        <dbReference type="EMBL" id="SFR38624.1"/>
    </source>
</evidence>
<dbReference type="Gene3D" id="3.40.50.1010">
    <property type="entry name" value="5'-nuclease"/>
    <property type="match status" value="1"/>
</dbReference>
<accession>A0A1I6G8W2</accession>
<reference evidence="3" key="1">
    <citation type="submission" date="2016-10" db="EMBL/GenBank/DDBJ databases">
        <authorList>
            <person name="Varghese N."/>
            <person name="Submissions S."/>
        </authorList>
    </citation>
    <scope>NUCLEOTIDE SEQUENCE [LARGE SCALE GENOMIC DNA]</scope>
    <source>
        <strain evidence="3">CGMCC 1.7736</strain>
    </source>
</reference>
<dbReference type="InterPro" id="IPR029060">
    <property type="entry name" value="PIN-like_dom_sf"/>
</dbReference>
<dbReference type="SUPFAM" id="SSF88723">
    <property type="entry name" value="PIN domain-like"/>
    <property type="match status" value="1"/>
</dbReference>
<gene>
    <name evidence="2" type="ORF">SAMN04487947_0756</name>
</gene>
<dbReference type="OrthoDB" id="60294at2157"/>
<dbReference type="CDD" id="cd18699">
    <property type="entry name" value="PIN_VapC_like"/>
    <property type="match status" value="1"/>
</dbReference>